<dbReference type="InterPro" id="IPR026740">
    <property type="entry name" value="AP3_beta"/>
</dbReference>
<evidence type="ECO:0000256" key="8">
    <source>
        <dbReference type="ARBA" id="ARBA00023136"/>
    </source>
</evidence>
<dbReference type="InterPro" id="IPR016024">
    <property type="entry name" value="ARM-type_fold"/>
</dbReference>
<comment type="similarity">
    <text evidence="3 11">Belongs to the adaptor complexes large subunit family.</text>
</comment>
<dbReference type="GO" id="GO:0005794">
    <property type="term" value="C:Golgi apparatus"/>
    <property type="evidence" value="ECO:0007669"/>
    <property type="project" value="UniProtKB-SubCell"/>
</dbReference>
<dbReference type="GO" id="GO:0030665">
    <property type="term" value="C:clathrin-coated vesicle membrane"/>
    <property type="evidence" value="ECO:0007669"/>
    <property type="project" value="UniProtKB-SubCell"/>
</dbReference>
<feature type="compositionally biased region" description="Low complexity" evidence="12">
    <location>
        <begin position="808"/>
        <end position="823"/>
    </location>
</feature>
<dbReference type="InterPro" id="IPR011989">
    <property type="entry name" value="ARM-like"/>
</dbReference>
<dbReference type="InterPro" id="IPR026739">
    <property type="entry name" value="AP_beta"/>
</dbReference>
<dbReference type="InterPro" id="IPR056314">
    <property type="entry name" value="AP3B1/2_C"/>
</dbReference>
<proteinExistence type="inferred from homology"/>
<comment type="caution">
    <text evidence="14">The sequence shown here is derived from an EMBL/GenBank/DDBJ whole genome shotgun (WGS) entry which is preliminary data.</text>
</comment>
<sequence>MAASPAYGEEKGGSSSLGEPEYGHDPASGGIFSSDYKRHDDLKEMLDSNKDSLKLEAMKRIVAMIARGKNASDLFPAVVKNVACKNIEVKKLVYVYLVRYAEEQQDLALLSISTFQRGLKDPNQLIRASALRVLSSIRVPIIVPIMMLAIKEAASDMSPYVRKTAAHAIPKLYSLDSDQKDQLIEVIEKLLADKTTLVAGSVVMAFEEVCPERIDLIHKNYRKLCNLLIDVEEWGQVVIINMLTRYARTQFLSPNQNESLLEENTEKAFYGSEEEDAKDAKAEAALLAKCKPYVMDPDHRLLLRNTKPLLQSRNAAVVMAVAQLYFHLAPKAEVGVIAKALVRLLRSHSEVQYVVLQNVATMSIKRRGMFEPYLKSFYIRSTDPTQIKILKLEVLTNLANETNISTILREFQTYIRSMDKDFVAATIQAIGRCATNIGKVRDTCLNGLVQLLSNRDELVVAESVVVIKKLLQMQPAQHSEIIKHMAKLTDNIQVGWSVALPQERGWQQCHMSEAILQVPMARASILWLIGEYCEHVPKIAPDVLRKMAKSFTNEEDIVKLQVINLAAKLYLTNSKQSKLLTQYVLNLAKYDQNYDIRDRARFIRQLIVPTEKSGALNKYAKKLFLAQKPAPILESSFKDRDHFQLGSLSHLLNAKAVGYQELPDWPDEAPDPSVRNVEVPEWTKCTSREKRKEKVEKPFYSDSEGESGPTESADSEPESGSEENGSSSSSGSSSSGTEEEEEEEEEDSGEQSEDKEEEEEVEKRPKRKDKEGSHKAVLRTTGSPSEEEEEEGAKKAKKKAPQGRKGCAETSSEEASTSESDGMGWDGMGWDGAKQRKPPSSKASSKEISLLDLDDFTPPPLQPISSSSIISTSLVTDLEGLTLTDTSLTPTLLSPAFSAVKTYELLHRMAGEGLAVEYCFSRRPFPGDPHMVAVQIQISNNTDTEVKNLRVNEPKPLSGMRIQDTHTRQFYVSIQPPVGELMAPVFMSENEFKKEQGKLMGMSEISEKLTLPEKCQSDHTIVQQLTSAANVGRVPCGASNEYRFAAKTVTSGSLVLITLERREGSTAQLTINSEKMVIGTMLVKDIIQALAQ</sequence>
<evidence type="ECO:0000256" key="12">
    <source>
        <dbReference type="SAM" id="MobiDB-lite"/>
    </source>
</evidence>
<dbReference type="GO" id="GO:0030123">
    <property type="term" value="C:AP-3 adaptor complex"/>
    <property type="evidence" value="ECO:0007669"/>
    <property type="project" value="UniProtKB-UniRule"/>
</dbReference>
<reference evidence="14" key="1">
    <citation type="submission" date="2020-10" db="EMBL/GenBank/DDBJ databases">
        <title>Feather gene expression reveals the developmental basis of iridescence in African starlings.</title>
        <authorList>
            <person name="Rubenstein D.R."/>
        </authorList>
    </citation>
    <scope>NUCLEOTIDE SEQUENCE</scope>
    <source>
        <strain evidence="14">SS15</strain>
        <tissue evidence="14">Liver</tissue>
    </source>
</reference>
<dbReference type="SUPFAM" id="SSF48371">
    <property type="entry name" value="ARM repeat"/>
    <property type="match status" value="1"/>
</dbReference>
<dbReference type="Pfam" id="PF24080">
    <property type="entry name" value="AP3B1_C_2"/>
    <property type="match status" value="1"/>
</dbReference>
<evidence type="ECO:0000256" key="5">
    <source>
        <dbReference type="ARBA" id="ARBA00022553"/>
    </source>
</evidence>
<keyword evidence="16" id="KW-1185">Reference proteome</keyword>
<dbReference type="PANTHER" id="PTHR11134">
    <property type="entry name" value="ADAPTOR COMPLEX SUBUNIT BETA FAMILY MEMBER"/>
    <property type="match status" value="1"/>
</dbReference>
<evidence type="ECO:0000256" key="11">
    <source>
        <dbReference type="PIRNR" id="PIRNR037096"/>
    </source>
</evidence>
<protein>
    <recommendedName>
        <fullName evidence="11">AP-3 complex subunit beta</fullName>
    </recommendedName>
</protein>
<evidence type="ECO:0000256" key="6">
    <source>
        <dbReference type="ARBA" id="ARBA00022927"/>
    </source>
</evidence>
<dbReference type="Gene3D" id="1.25.10.10">
    <property type="entry name" value="Leucine-rich Repeat Variant"/>
    <property type="match status" value="1"/>
</dbReference>
<evidence type="ECO:0000256" key="7">
    <source>
        <dbReference type="ARBA" id="ARBA00023034"/>
    </source>
</evidence>
<evidence type="ECO:0000256" key="2">
    <source>
        <dbReference type="ARBA" id="ARBA00004555"/>
    </source>
</evidence>
<dbReference type="GO" id="GO:0016192">
    <property type="term" value="P:vesicle-mediated transport"/>
    <property type="evidence" value="ECO:0007669"/>
    <property type="project" value="InterPro"/>
</dbReference>
<feature type="region of interest" description="Disordered" evidence="12">
    <location>
        <begin position="1"/>
        <end position="33"/>
    </location>
</feature>
<dbReference type="AlphaFoldDB" id="A0A835NHX5"/>
<name>A0A835NHX5_9PASS</name>
<keyword evidence="9" id="KW-0968">Cytoplasmic vesicle</keyword>
<dbReference type="Pfam" id="PF01602">
    <property type="entry name" value="Adaptin_N"/>
    <property type="match status" value="1"/>
</dbReference>
<keyword evidence="5" id="KW-0597">Phosphoprotein</keyword>
<dbReference type="EMBL" id="JADDUC010000182">
    <property type="protein sequence ID" value="KAG0116197.1"/>
    <property type="molecule type" value="Genomic_DNA"/>
</dbReference>
<keyword evidence="8 11" id="KW-0472">Membrane</keyword>
<gene>
    <name evidence="15" type="ORF">IHE44_0002595</name>
    <name evidence="14" type="ORF">IHE44_004571</name>
</gene>
<dbReference type="GO" id="GO:0006886">
    <property type="term" value="P:intracellular protein transport"/>
    <property type="evidence" value="ECO:0007669"/>
    <property type="project" value="InterPro"/>
</dbReference>
<evidence type="ECO:0000256" key="10">
    <source>
        <dbReference type="ARBA" id="ARBA00023570"/>
    </source>
</evidence>
<dbReference type="EMBL" id="JADDUC020000013">
    <property type="protein sequence ID" value="KAI1234969.1"/>
    <property type="molecule type" value="Genomic_DNA"/>
</dbReference>
<reference evidence="15 16" key="2">
    <citation type="journal article" date="2021" name="J. Hered.">
        <title>Feather Gene Expression Elucidates the Developmental Basis of Plumage Iridescence in African Starlings.</title>
        <authorList>
            <person name="Rubenstein D.R."/>
            <person name="Corvelo A."/>
            <person name="MacManes M.D."/>
            <person name="Maia R."/>
            <person name="Narzisi G."/>
            <person name="Rousaki A."/>
            <person name="Vandenabeele P."/>
            <person name="Shawkey M.D."/>
            <person name="Solomon J."/>
        </authorList>
    </citation>
    <scope>NUCLEOTIDE SEQUENCE [LARGE SCALE GENOMIC DNA]</scope>
    <source>
        <strain evidence="15">SS15</strain>
    </source>
</reference>
<dbReference type="Pfam" id="PF14796">
    <property type="entry name" value="AP3B1_C"/>
    <property type="match status" value="1"/>
</dbReference>
<accession>A0A835NHX5</accession>
<organism evidence="14">
    <name type="scientific">Lamprotornis superbus</name>
    <dbReference type="NCBI Taxonomy" id="245042"/>
    <lineage>
        <taxon>Eukaryota</taxon>
        <taxon>Metazoa</taxon>
        <taxon>Chordata</taxon>
        <taxon>Craniata</taxon>
        <taxon>Vertebrata</taxon>
        <taxon>Euteleostomi</taxon>
        <taxon>Archelosauria</taxon>
        <taxon>Archosauria</taxon>
        <taxon>Dinosauria</taxon>
        <taxon>Saurischia</taxon>
        <taxon>Theropoda</taxon>
        <taxon>Coelurosauria</taxon>
        <taxon>Aves</taxon>
        <taxon>Neognathae</taxon>
        <taxon>Neoaves</taxon>
        <taxon>Telluraves</taxon>
        <taxon>Australaves</taxon>
        <taxon>Passeriformes</taxon>
        <taxon>Sturnidae</taxon>
        <taxon>Lamprotornis</taxon>
    </lineage>
</organism>
<dbReference type="InterPro" id="IPR002553">
    <property type="entry name" value="Clathrin/coatomer_adapt-like_N"/>
</dbReference>
<keyword evidence="7" id="KW-0333">Golgi apparatus</keyword>
<comment type="subcellular location">
    <subcellularLocation>
        <location evidence="1">Cytoplasmic vesicle</location>
        <location evidence="1">Clathrin-coated vesicle membrane</location>
        <topology evidence="1">Peripheral membrane protein</topology>
        <orientation evidence="1">Cytoplasmic side</orientation>
    </subcellularLocation>
    <subcellularLocation>
        <location evidence="2">Golgi apparatus</location>
    </subcellularLocation>
</comment>
<evidence type="ECO:0000313" key="15">
    <source>
        <dbReference type="EMBL" id="KAI1234969.1"/>
    </source>
</evidence>
<comment type="function">
    <text evidence="10">Subunit of non-clathrin- and clathrin-associated adaptor protein complex 3 (AP-3) that plays a role in protein sorting in the late-Golgi/trans-Golgi network (TGN) and/or endosomes. The AP complexes mediate both the recruitment of clathrin to membranes and the recognition of sorting signals within the cytosolic tails of transmembrane cargo molecules. AP-3 appears to be involved in the sorting of a subset of transmembrane proteins targeted to lysosomes and lysosome-related organelles. In concert with the BLOC-1 complex, AP-3 is required to target cargos into vesicles assembled at cell bodies for delivery into neurites and nerve terminals.</text>
</comment>
<evidence type="ECO:0000256" key="1">
    <source>
        <dbReference type="ARBA" id="ARBA00004145"/>
    </source>
</evidence>
<evidence type="ECO:0000256" key="9">
    <source>
        <dbReference type="ARBA" id="ARBA00023329"/>
    </source>
</evidence>
<dbReference type="Proteomes" id="UP000618051">
    <property type="component" value="Unassembled WGS sequence"/>
</dbReference>
<feature type="compositionally biased region" description="Basic and acidic residues" evidence="12">
    <location>
        <begin position="688"/>
        <end position="699"/>
    </location>
</feature>
<feature type="region of interest" description="Disordered" evidence="12">
    <location>
        <begin position="688"/>
        <end position="847"/>
    </location>
</feature>
<feature type="compositionally biased region" description="Low complexity" evidence="12">
    <location>
        <begin position="722"/>
        <end position="736"/>
    </location>
</feature>
<dbReference type="SMART" id="SM01355">
    <property type="entry name" value="AP3B1_C"/>
    <property type="match status" value="1"/>
</dbReference>
<evidence type="ECO:0000256" key="3">
    <source>
        <dbReference type="ARBA" id="ARBA00006613"/>
    </source>
</evidence>
<dbReference type="PIRSF" id="PIRSF037096">
    <property type="entry name" value="AP3_complex_beta"/>
    <property type="match status" value="1"/>
</dbReference>
<evidence type="ECO:0000259" key="13">
    <source>
        <dbReference type="SMART" id="SM01355"/>
    </source>
</evidence>
<keyword evidence="6 11" id="KW-0653">Protein transport</keyword>
<dbReference type="InterPro" id="IPR029390">
    <property type="entry name" value="AP3B_C"/>
</dbReference>
<keyword evidence="4 11" id="KW-0813">Transport</keyword>
<feature type="domain" description="AP-3 complex subunit beta C-terminal" evidence="13">
    <location>
        <begin position="843"/>
        <end position="975"/>
    </location>
</feature>
<evidence type="ECO:0000313" key="16">
    <source>
        <dbReference type="Proteomes" id="UP000618051"/>
    </source>
</evidence>
<evidence type="ECO:0000256" key="4">
    <source>
        <dbReference type="ARBA" id="ARBA00022448"/>
    </source>
</evidence>
<reference evidence="15" key="3">
    <citation type="submission" date="2022-01" db="EMBL/GenBank/DDBJ databases">
        <authorList>
            <person name="Rubenstein D.R."/>
        </authorList>
    </citation>
    <scope>NUCLEOTIDE SEQUENCE</scope>
    <source>
        <strain evidence="15">SS15</strain>
        <tissue evidence="15">Liver</tissue>
    </source>
</reference>
<feature type="compositionally biased region" description="Acidic residues" evidence="12">
    <location>
        <begin position="737"/>
        <end position="760"/>
    </location>
</feature>
<evidence type="ECO:0000313" key="14">
    <source>
        <dbReference type="EMBL" id="KAG0116197.1"/>
    </source>
</evidence>
<dbReference type="OrthoDB" id="302453at2759"/>